<feature type="domain" description="PI3K/PI4K catalytic" evidence="2">
    <location>
        <begin position="263"/>
        <end position="320"/>
    </location>
</feature>
<proteinExistence type="predicted"/>
<reference evidence="3 4" key="1">
    <citation type="submission" date="2017-08" db="EMBL/GenBank/DDBJ databases">
        <title>Acidophilic green algal genome provides insights into adaptation to an acidic environment.</title>
        <authorList>
            <person name="Hirooka S."/>
            <person name="Hirose Y."/>
            <person name="Kanesaki Y."/>
            <person name="Higuchi S."/>
            <person name="Fujiwara T."/>
            <person name="Onuma R."/>
            <person name="Era A."/>
            <person name="Ohbayashi R."/>
            <person name="Uzuka A."/>
            <person name="Nozaki H."/>
            <person name="Yoshikawa H."/>
            <person name="Miyagishima S.Y."/>
        </authorList>
    </citation>
    <scope>NUCLEOTIDE SEQUENCE [LARGE SCALE GENOMIC DNA]</scope>
    <source>
        <strain evidence="3 4">NIES-2499</strain>
    </source>
</reference>
<gene>
    <name evidence="3" type="ORF">CEUSTIGMA_g6427.t1</name>
</gene>
<dbReference type="AlphaFoldDB" id="A0A250X7E1"/>
<comment type="caution">
    <text evidence="3">The sequence shown here is derived from an EMBL/GenBank/DDBJ whole genome shotgun (WGS) entry which is preliminary data.</text>
</comment>
<evidence type="ECO:0000259" key="2">
    <source>
        <dbReference type="Pfam" id="PF00454"/>
    </source>
</evidence>
<dbReference type="Pfam" id="PF00454">
    <property type="entry name" value="PI3_PI4_kinase"/>
    <property type="match status" value="1"/>
</dbReference>
<feature type="signal peptide" evidence="1">
    <location>
        <begin position="1"/>
        <end position="25"/>
    </location>
</feature>
<dbReference type="EMBL" id="BEGY01000037">
    <property type="protein sequence ID" value="GAX78987.1"/>
    <property type="molecule type" value="Genomic_DNA"/>
</dbReference>
<accession>A0A250X7E1</accession>
<keyword evidence="1" id="KW-0732">Signal</keyword>
<protein>
    <recommendedName>
        <fullName evidence="2">PI3K/PI4K catalytic domain-containing protein</fullName>
    </recommendedName>
</protein>
<organism evidence="3 4">
    <name type="scientific">Chlamydomonas eustigma</name>
    <dbReference type="NCBI Taxonomy" id="1157962"/>
    <lineage>
        <taxon>Eukaryota</taxon>
        <taxon>Viridiplantae</taxon>
        <taxon>Chlorophyta</taxon>
        <taxon>core chlorophytes</taxon>
        <taxon>Chlorophyceae</taxon>
        <taxon>CS clade</taxon>
        <taxon>Chlamydomonadales</taxon>
        <taxon>Chlamydomonadaceae</taxon>
        <taxon>Chlamydomonas</taxon>
    </lineage>
</organism>
<evidence type="ECO:0000313" key="3">
    <source>
        <dbReference type="EMBL" id="GAX78987.1"/>
    </source>
</evidence>
<name>A0A250X7E1_9CHLO</name>
<sequence>MRTRTAFLCSLLKCILLSSKYLTHALPHVNECNYCHQCHSETANTIAASGSRRRTAQLSNFIDTKAVSDGEDVLPIHLRASSYRADFNDKVPKFSLPNCTECYGCNTQLSDMKDTSTFFDRTFTNEKGATSGWLFLAATNKSQGGVAVVKVYCMPLPKRPNARIPMCAPDTIVKNMRLLLGIQKIAEECGFTDIIPRIWVDIVDAIVPNVGYHVRWHGLWMEVAEGVSLENFLHKGSPTRFPASVILDLLHNKLNKTQVVRGAIFDLLTSQCDRHAQNIFVNEAGQLKLIDNEAALQNSWKNCGFDSILVPTTQKHNIVRFSNQFILKLVTAADAPHGNADPQILLDYRCYLPDGKEEIGTDFPPQIQQCLTRISSMSVQEVKEHYGFVEDLVAKNLKTRASDMVSHGFEYAYKYGEPKNADPKRYRVAPKCCQVNLDGQGRYRCGHAWEPKFELPIGDPVTGREWIKLRPDTGTYQGGTF</sequence>
<evidence type="ECO:0000313" key="4">
    <source>
        <dbReference type="Proteomes" id="UP000232323"/>
    </source>
</evidence>
<feature type="chain" id="PRO_5013100746" description="PI3K/PI4K catalytic domain-containing protein" evidence="1">
    <location>
        <begin position="26"/>
        <end position="481"/>
    </location>
</feature>
<evidence type="ECO:0000256" key="1">
    <source>
        <dbReference type="SAM" id="SignalP"/>
    </source>
</evidence>
<dbReference type="OrthoDB" id="536015at2759"/>
<dbReference type="Proteomes" id="UP000232323">
    <property type="component" value="Unassembled WGS sequence"/>
</dbReference>
<keyword evidence="4" id="KW-1185">Reference proteome</keyword>
<dbReference type="InterPro" id="IPR000403">
    <property type="entry name" value="PI3/4_kinase_cat_dom"/>
</dbReference>